<dbReference type="EMBL" id="KN881910">
    <property type="protein sequence ID" value="KIY47934.1"/>
    <property type="molecule type" value="Genomic_DNA"/>
</dbReference>
<organism evidence="2 3">
    <name type="scientific">Fistulina hepatica ATCC 64428</name>
    <dbReference type="NCBI Taxonomy" id="1128425"/>
    <lineage>
        <taxon>Eukaryota</taxon>
        <taxon>Fungi</taxon>
        <taxon>Dikarya</taxon>
        <taxon>Basidiomycota</taxon>
        <taxon>Agaricomycotina</taxon>
        <taxon>Agaricomycetes</taxon>
        <taxon>Agaricomycetidae</taxon>
        <taxon>Agaricales</taxon>
        <taxon>Fistulinaceae</taxon>
        <taxon>Fistulina</taxon>
    </lineage>
</organism>
<reference evidence="2 3" key="1">
    <citation type="journal article" date="2015" name="Fungal Genet. Biol.">
        <title>Evolution of novel wood decay mechanisms in Agaricales revealed by the genome sequences of Fistulina hepatica and Cylindrobasidium torrendii.</title>
        <authorList>
            <person name="Floudas D."/>
            <person name="Held B.W."/>
            <person name="Riley R."/>
            <person name="Nagy L.G."/>
            <person name="Koehler G."/>
            <person name="Ransdell A.S."/>
            <person name="Younus H."/>
            <person name="Chow J."/>
            <person name="Chiniquy J."/>
            <person name="Lipzen A."/>
            <person name="Tritt A."/>
            <person name="Sun H."/>
            <person name="Haridas S."/>
            <person name="LaButti K."/>
            <person name="Ohm R.A."/>
            <person name="Kues U."/>
            <person name="Blanchette R.A."/>
            <person name="Grigoriev I.V."/>
            <person name="Minto R.E."/>
            <person name="Hibbett D.S."/>
        </authorList>
    </citation>
    <scope>NUCLEOTIDE SEQUENCE [LARGE SCALE GENOMIC DNA]</scope>
    <source>
        <strain evidence="2 3">ATCC 64428</strain>
    </source>
</reference>
<evidence type="ECO:0000313" key="3">
    <source>
        <dbReference type="Proteomes" id="UP000054144"/>
    </source>
</evidence>
<evidence type="ECO:0000313" key="2">
    <source>
        <dbReference type="EMBL" id="KIY47934.1"/>
    </source>
</evidence>
<dbReference type="Proteomes" id="UP000054144">
    <property type="component" value="Unassembled WGS sequence"/>
</dbReference>
<dbReference type="SUPFAM" id="SSF47823">
    <property type="entry name" value="lambda integrase-like, N-terminal domain"/>
    <property type="match status" value="1"/>
</dbReference>
<dbReference type="OrthoDB" id="2678913at2759"/>
<dbReference type="Gene3D" id="1.10.150.130">
    <property type="match status" value="1"/>
</dbReference>
<name>A0A0D7ABZ7_9AGAR</name>
<protein>
    <submittedName>
        <fullName evidence="2">Uncharacterized protein</fullName>
    </submittedName>
</protein>
<accession>A0A0D7ABZ7</accession>
<keyword evidence="1" id="KW-0238">DNA-binding</keyword>
<dbReference type="InterPro" id="IPR010998">
    <property type="entry name" value="Integrase_recombinase_N"/>
</dbReference>
<sequence>MASTASPDACTACITSHDPDPSTTPTIGLIHPYKFFASSHSRGRSHPPLDDPSFAPATCSAYAAGPLRFTQFCDHWAITESERMPASPTLLATFVAEYASTVSGKAINNWLAGIRAWHIMADATWPADHNWLHLSRKSAALQGRHHCHTKRAPVSMRHLLCLQQSLDLNCPRDACIWATVLTMFFGCRRLGELLPISAARFSTDFVVSRGATFKQNLSADSTASSFLLHLPWTKTTRKLGFDLIVTSCPQDPLHCPLWAIHAHLSANASLPPSAPFFSYCCPTNL</sequence>
<dbReference type="AlphaFoldDB" id="A0A0D7ABZ7"/>
<gene>
    <name evidence="2" type="ORF">FISHEDRAFT_74168</name>
</gene>
<dbReference type="GO" id="GO:0003677">
    <property type="term" value="F:DNA binding"/>
    <property type="evidence" value="ECO:0007669"/>
    <property type="project" value="UniProtKB-KW"/>
</dbReference>
<evidence type="ECO:0000256" key="1">
    <source>
        <dbReference type="ARBA" id="ARBA00023125"/>
    </source>
</evidence>
<proteinExistence type="predicted"/>
<keyword evidence="3" id="KW-1185">Reference proteome</keyword>